<dbReference type="PANTHER" id="PTHR12830">
    <property type="entry name" value="ANAPHASE-PROMOTING COMPLEX SUBUNIT 5"/>
    <property type="match status" value="1"/>
</dbReference>
<evidence type="ECO:0000313" key="6">
    <source>
        <dbReference type="EMBL" id="PAV89076.1"/>
    </source>
</evidence>
<dbReference type="EMBL" id="LIAE01006478">
    <property type="protein sequence ID" value="PAV89076.1"/>
    <property type="molecule type" value="Genomic_DNA"/>
</dbReference>
<sequence>MQSDASSGRLRGHLLPPELAGTKNAVDFDDLFGNPFERLIHEPVKPWKMGVYILINTILQGSTSLDTNSTSYTQAGHSKILLLLYEIIERGECSYRQLVQLAHFVDSCGLKACKIASNFESQINEIVDNHWSAELSLSESLFCASPEHLSKIGSNRVHFVRQDSWLYVWLNKICPSACLPKSVQFQMVEAIKKHHPNVLSVYMLEVMLLISERRFHEAITSLRTYFDCTSFKVRDRLLTADELVKLDDTRIGLFDRYISVRYGPLLHARICQLMGDWESAKHLLCASVLQAQRSDVDYKYQKPDMVCIRMAFVVMAAMEVQPLPVDILLKDKAEPLKVIHPINDYEDKDISVEELDATTTAAGQQQQATDLNAVPVHARSIRQHLLESDFFPQLSSNQLSDIMESELTRLLSRDQTTESISRAFDRFTSSFASVTAPAGHATAGGGASQAPPTNSQTGGAAANKQDQPKEVRDTEEREDAGTLAQLHTLYLEAIADIRSGKLKKTTASTLNTGIGASLGMDYGSRTRLISDASRTLLSSLRLQQGMFEGAKEEAKRLLTANCVDGIAPRHETEAYAVASVNLVYSYAAQGRYDTAFEEVGKARQTFTQERNWQCSNHLDICESVIVFDKNVLCGDWAKCDEAIAQLESLAREEAILRKCLLMALRGNRFDARKLLFDELPNYDMEMTSLIAIRIRLQLALLLAVDSNFELAFEKLRIVEENRFCQTHPNIEAMIQRRKGVVLLLSNDAESAQELFTKCEKVITSNGTILERALLAFGQAMAEKSLNKDVELMKKLGEARHLARAATCPLLEKLALSEAALLYDKIGQLEKRNQICDQFSELDDICPSNFLWTIF</sequence>
<keyword evidence="7" id="KW-1185">Reference proteome</keyword>
<dbReference type="PANTHER" id="PTHR12830:SF9">
    <property type="entry name" value="ANAPHASE-PROMOTING COMPLEX SUBUNIT 5"/>
    <property type="match status" value="1"/>
</dbReference>
<keyword evidence="1" id="KW-0132">Cell division</keyword>
<dbReference type="GO" id="GO:0070979">
    <property type="term" value="P:protein K11-linked ubiquitination"/>
    <property type="evidence" value="ECO:0007669"/>
    <property type="project" value="TreeGrafter"/>
</dbReference>
<dbReference type="Gene3D" id="1.25.40.10">
    <property type="entry name" value="Tetratricopeptide repeat domain"/>
    <property type="match status" value="1"/>
</dbReference>
<keyword evidence="2" id="KW-0498">Mitosis</keyword>
<dbReference type="AlphaFoldDB" id="A0A2A2LS44"/>
<evidence type="ECO:0000256" key="1">
    <source>
        <dbReference type="ARBA" id="ARBA00022618"/>
    </source>
</evidence>
<dbReference type="SUPFAM" id="SSF48452">
    <property type="entry name" value="TPR-like"/>
    <property type="match status" value="1"/>
</dbReference>
<dbReference type="Proteomes" id="UP000218231">
    <property type="component" value="Unassembled WGS sequence"/>
</dbReference>
<evidence type="ECO:0000256" key="5">
    <source>
        <dbReference type="SAM" id="MobiDB-lite"/>
    </source>
</evidence>
<evidence type="ECO:0008006" key="8">
    <source>
        <dbReference type="Google" id="ProtNLM"/>
    </source>
</evidence>
<gene>
    <name evidence="6" type="ORF">WR25_08932</name>
</gene>
<dbReference type="UniPathway" id="UPA00143"/>
<evidence type="ECO:0000256" key="2">
    <source>
        <dbReference type="ARBA" id="ARBA00022776"/>
    </source>
</evidence>
<proteinExistence type="predicted"/>
<organism evidence="6 7">
    <name type="scientific">Diploscapter pachys</name>
    <dbReference type="NCBI Taxonomy" id="2018661"/>
    <lineage>
        <taxon>Eukaryota</taxon>
        <taxon>Metazoa</taxon>
        <taxon>Ecdysozoa</taxon>
        <taxon>Nematoda</taxon>
        <taxon>Chromadorea</taxon>
        <taxon>Rhabditida</taxon>
        <taxon>Rhabditina</taxon>
        <taxon>Rhabditomorpha</taxon>
        <taxon>Rhabditoidea</taxon>
        <taxon>Rhabditidae</taxon>
        <taxon>Diploscapter</taxon>
    </lineage>
</organism>
<dbReference type="GO" id="GO:0005680">
    <property type="term" value="C:anaphase-promoting complex"/>
    <property type="evidence" value="ECO:0007669"/>
    <property type="project" value="InterPro"/>
</dbReference>
<dbReference type="STRING" id="2018661.A0A2A2LS44"/>
<dbReference type="InterPro" id="IPR037679">
    <property type="entry name" value="Apc5"/>
</dbReference>
<evidence type="ECO:0000256" key="3">
    <source>
        <dbReference type="ARBA" id="ARBA00022786"/>
    </source>
</evidence>
<comment type="caution">
    <text evidence="6">The sequence shown here is derived from an EMBL/GenBank/DDBJ whole genome shotgun (WGS) entry which is preliminary data.</text>
</comment>
<evidence type="ECO:0000313" key="7">
    <source>
        <dbReference type="Proteomes" id="UP000218231"/>
    </source>
</evidence>
<feature type="region of interest" description="Disordered" evidence="5">
    <location>
        <begin position="437"/>
        <end position="479"/>
    </location>
</feature>
<accession>A0A2A2LS44</accession>
<dbReference type="GO" id="GO:0031145">
    <property type="term" value="P:anaphase-promoting complex-dependent catabolic process"/>
    <property type="evidence" value="ECO:0007669"/>
    <property type="project" value="TreeGrafter"/>
</dbReference>
<dbReference type="GO" id="GO:0045842">
    <property type="term" value="P:positive regulation of mitotic metaphase/anaphase transition"/>
    <property type="evidence" value="ECO:0007669"/>
    <property type="project" value="TreeGrafter"/>
</dbReference>
<name>A0A2A2LS44_9BILA</name>
<evidence type="ECO:0000256" key="4">
    <source>
        <dbReference type="ARBA" id="ARBA00023306"/>
    </source>
</evidence>
<dbReference type="OrthoDB" id="5773922at2759"/>
<dbReference type="GO" id="GO:0051301">
    <property type="term" value="P:cell division"/>
    <property type="evidence" value="ECO:0007669"/>
    <property type="project" value="UniProtKB-KW"/>
</dbReference>
<feature type="compositionally biased region" description="Basic and acidic residues" evidence="5">
    <location>
        <begin position="466"/>
        <end position="475"/>
    </location>
</feature>
<keyword evidence="4" id="KW-0131">Cell cycle</keyword>
<dbReference type="InterPro" id="IPR011990">
    <property type="entry name" value="TPR-like_helical_dom_sf"/>
</dbReference>
<reference evidence="6 7" key="1">
    <citation type="journal article" date="2017" name="Curr. Biol.">
        <title>Genome architecture and evolution of a unichromosomal asexual nematode.</title>
        <authorList>
            <person name="Fradin H."/>
            <person name="Zegar C."/>
            <person name="Gutwein M."/>
            <person name="Lucas J."/>
            <person name="Kovtun M."/>
            <person name="Corcoran D."/>
            <person name="Baugh L.R."/>
            <person name="Kiontke K."/>
            <person name="Gunsalus K."/>
            <person name="Fitch D.H."/>
            <person name="Piano F."/>
        </authorList>
    </citation>
    <scope>NUCLEOTIDE SEQUENCE [LARGE SCALE GENOMIC DNA]</scope>
    <source>
        <strain evidence="6">PF1309</strain>
    </source>
</reference>
<protein>
    <recommendedName>
        <fullName evidence="8">Anaphase-promoting complex subunit 5</fullName>
    </recommendedName>
</protein>
<keyword evidence="3" id="KW-0833">Ubl conjugation pathway</keyword>